<reference evidence="1" key="1">
    <citation type="submission" date="2023-04" db="EMBL/GenBank/DDBJ databases">
        <title>The human skin virome in hidradenitis suppurativa patients.</title>
        <authorList>
            <person name="Jansen D."/>
        </authorList>
    </citation>
    <scope>NUCLEOTIDE SEQUENCE</scope>
    <source>
        <strain evidence="1">VC3_JansenPhageB</strain>
    </source>
</reference>
<sequence>MDEIPFDPQYFANAYLSTQEFKPENYESEQDMIDEAFSIYLMAFEHARDFVEKNQNDG</sequence>
<evidence type="ECO:0000313" key="1">
    <source>
        <dbReference type="EMBL" id="WLJ25438.1"/>
    </source>
</evidence>
<name>A0AA49X3Q3_9VIRU</name>
<dbReference type="EMBL" id="OQ890310">
    <property type="protein sequence ID" value="WLJ25438.1"/>
    <property type="molecule type" value="Genomic_DNA"/>
</dbReference>
<proteinExistence type="predicted"/>
<protein>
    <submittedName>
        <fullName evidence="1">Uncharacterized protein</fullName>
    </submittedName>
</protein>
<organism evidence="1">
    <name type="scientific">Staphylococcus phage HS05</name>
    <dbReference type="NCBI Taxonomy" id="3056399"/>
    <lineage>
        <taxon>Viruses</taxon>
    </lineage>
</organism>
<accession>A0AA49X3Q3</accession>